<protein>
    <submittedName>
        <fullName evidence="1">Putative Zn-dependent protease</fullName>
    </submittedName>
</protein>
<evidence type="ECO:0000313" key="2">
    <source>
        <dbReference type="Proteomes" id="UP000539953"/>
    </source>
</evidence>
<dbReference type="RefSeq" id="WP_183328403.1">
    <property type="nucleotide sequence ID" value="NZ_JACHHK010000003.1"/>
</dbReference>
<dbReference type="GO" id="GO:0008233">
    <property type="term" value="F:peptidase activity"/>
    <property type="evidence" value="ECO:0007669"/>
    <property type="project" value="UniProtKB-KW"/>
</dbReference>
<gene>
    <name evidence="1" type="ORF">HNQ47_001137</name>
</gene>
<organism evidence="1 2">
    <name type="scientific">Catenisphaera adipataccumulans</name>
    <dbReference type="NCBI Taxonomy" id="700500"/>
    <lineage>
        <taxon>Bacteria</taxon>
        <taxon>Bacillati</taxon>
        <taxon>Bacillota</taxon>
        <taxon>Erysipelotrichia</taxon>
        <taxon>Erysipelotrichales</taxon>
        <taxon>Erysipelotrichaceae</taxon>
        <taxon>Catenisphaera</taxon>
    </lineage>
</organism>
<dbReference type="EMBL" id="JACHHK010000003">
    <property type="protein sequence ID" value="MBB5183117.1"/>
    <property type="molecule type" value="Genomic_DNA"/>
</dbReference>
<keyword evidence="1" id="KW-0378">Hydrolase</keyword>
<keyword evidence="2" id="KW-1185">Reference proteome</keyword>
<keyword evidence="1" id="KW-0645">Protease</keyword>
<dbReference type="GO" id="GO:0006508">
    <property type="term" value="P:proteolysis"/>
    <property type="evidence" value="ECO:0007669"/>
    <property type="project" value="UniProtKB-KW"/>
</dbReference>
<dbReference type="Proteomes" id="UP000539953">
    <property type="component" value="Unassembled WGS sequence"/>
</dbReference>
<proteinExistence type="predicted"/>
<reference evidence="1 2" key="1">
    <citation type="submission" date="2020-08" db="EMBL/GenBank/DDBJ databases">
        <title>Genomic Encyclopedia of Type Strains, Phase IV (KMG-IV): sequencing the most valuable type-strain genomes for metagenomic binning, comparative biology and taxonomic classification.</title>
        <authorList>
            <person name="Goeker M."/>
        </authorList>
    </citation>
    <scope>NUCLEOTIDE SEQUENCE [LARGE SCALE GENOMIC DNA]</scope>
    <source>
        <strain evidence="1 2">DSM 25799</strain>
    </source>
</reference>
<accession>A0A7W8CWW7</accession>
<sequence length="209" mass="24589">MIVLLLIIVVLIAAAIPFALRSFTWNHFTKAMEAEQYDEAEKTLKSRRYRTLFGEYEQNKNLIRLYLGLDRKAEVKEYTHKILNSTVSAKKKTAIADAVYYYFLDREDQPMCKELLDTLKSTKNVDEFEFDQVLYRVLIEKKSEDIEYIERLLQEEETTGSKKGLLQYLEGVQLLNAGRKQEGLKVLQQARKNLKGTPYYRKIKKIMQE</sequence>
<comment type="caution">
    <text evidence="1">The sequence shown here is derived from an EMBL/GenBank/DDBJ whole genome shotgun (WGS) entry which is preliminary data.</text>
</comment>
<dbReference type="AlphaFoldDB" id="A0A7W8CWW7"/>
<name>A0A7W8CWW7_9FIRM</name>
<evidence type="ECO:0000313" key="1">
    <source>
        <dbReference type="EMBL" id="MBB5183117.1"/>
    </source>
</evidence>